<dbReference type="PRINTS" id="PR00081">
    <property type="entry name" value="GDHRDH"/>
</dbReference>
<dbReference type="PANTHER" id="PTHR24321">
    <property type="entry name" value="DEHYDROGENASES, SHORT CHAIN"/>
    <property type="match status" value="1"/>
</dbReference>
<reference evidence="3" key="1">
    <citation type="submission" date="2020-05" db="EMBL/GenBank/DDBJ databases">
        <authorList>
            <person name="Chiriac C."/>
            <person name="Salcher M."/>
            <person name="Ghai R."/>
            <person name="Kavagutti S V."/>
        </authorList>
    </citation>
    <scope>NUCLEOTIDE SEQUENCE</scope>
</reference>
<protein>
    <submittedName>
        <fullName evidence="3">Unannotated protein</fullName>
    </submittedName>
</protein>
<proteinExistence type="inferred from homology"/>
<dbReference type="InterPro" id="IPR002347">
    <property type="entry name" value="SDR_fam"/>
</dbReference>
<evidence type="ECO:0000313" key="3">
    <source>
        <dbReference type="EMBL" id="CAB4530506.1"/>
    </source>
</evidence>
<dbReference type="EMBL" id="CAEZSF010000012">
    <property type="protein sequence ID" value="CAB4530506.1"/>
    <property type="molecule type" value="Genomic_DNA"/>
</dbReference>
<gene>
    <name evidence="3" type="ORF">UFOPK1358_00255</name>
    <name evidence="4" type="ORF">UFOPK3519_01385</name>
</gene>
<dbReference type="PANTHER" id="PTHR24321:SF8">
    <property type="entry name" value="ESTRADIOL 17-BETA-DEHYDROGENASE 8-RELATED"/>
    <property type="match status" value="1"/>
</dbReference>
<organism evidence="3">
    <name type="scientific">freshwater metagenome</name>
    <dbReference type="NCBI Taxonomy" id="449393"/>
    <lineage>
        <taxon>unclassified sequences</taxon>
        <taxon>metagenomes</taxon>
        <taxon>ecological metagenomes</taxon>
    </lineage>
</organism>
<keyword evidence="2" id="KW-0560">Oxidoreductase</keyword>
<dbReference type="GO" id="GO:0016491">
    <property type="term" value="F:oxidoreductase activity"/>
    <property type="evidence" value="ECO:0007669"/>
    <property type="project" value="UniProtKB-KW"/>
</dbReference>
<evidence type="ECO:0000313" key="4">
    <source>
        <dbReference type="EMBL" id="CAB4910558.1"/>
    </source>
</evidence>
<dbReference type="Pfam" id="PF00106">
    <property type="entry name" value="adh_short"/>
    <property type="match status" value="1"/>
</dbReference>
<dbReference type="EMBL" id="CAFBMG010000127">
    <property type="protein sequence ID" value="CAB4910558.1"/>
    <property type="molecule type" value="Genomic_DNA"/>
</dbReference>
<dbReference type="SUPFAM" id="SSF51735">
    <property type="entry name" value="NAD(P)-binding Rossmann-fold domains"/>
    <property type="match status" value="1"/>
</dbReference>
<dbReference type="AlphaFoldDB" id="A0A6J6AVS4"/>
<dbReference type="CDD" id="cd05233">
    <property type="entry name" value="SDR_c"/>
    <property type="match status" value="1"/>
</dbReference>
<dbReference type="Gene3D" id="3.40.50.720">
    <property type="entry name" value="NAD(P)-binding Rossmann-like Domain"/>
    <property type="match status" value="1"/>
</dbReference>
<evidence type="ECO:0000256" key="2">
    <source>
        <dbReference type="ARBA" id="ARBA00023002"/>
    </source>
</evidence>
<comment type="similarity">
    <text evidence="1">Belongs to the short-chain dehydrogenases/reductases (SDR) family.</text>
</comment>
<sequence length="275" mass="29435">MMLENKTALVTGIGPGMGRDISLGLAKEGADVILVARSEKVVPGVLEEIEALGRRAFAVYGNIAKAEDCERIAQEAEAAVAQLESGRTGVDILINSAFHGGEHVKFEDADLQRWRRPVDINYFGTLQLTQAMLPLLKTAAERTGDARIVMINTMSVHYLEAKAGSYAGSKAALGAVTKTLALELGEYGIRVNAVHPGYIWGDSVQIYFEWQAEERGGGATWQDIYDERAAETALGYLPHSSEIAGAVVFFASPLASCVTGTALPVNSGHWMPPSA</sequence>
<name>A0A6J6AVS4_9ZZZZ</name>
<dbReference type="InterPro" id="IPR036291">
    <property type="entry name" value="NAD(P)-bd_dom_sf"/>
</dbReference>
<evidence type="ECO:0000256" key="1">
    <source>
        <dbReference type="ARBA" id="ARBA00006484"/>
    </source>
</evidence>
<accession>A0A6J6AVS4</accession>